<dbReference type="AlphaFoldDB" id="A0A9P8PH44"/>
<gene>
    <name evidence="1" type="ORF">OGAPHI_000062</name>
</gene>
<evidence type="ECO:0000313" key="1">
    <source>
        <dbReference type="EMBL" id="KAH3671876.1"/>
    </source>
</evidence>
<reference evidence="1" key="1">
    <citation type="journal article" date="2021" name="Open Biol.">
        <title>Shared evolutionary footprints suggest mitochondrial oxidative damage underlies multiple complex I losses in fungi.</title>
        <authorList>
            <person name="Schikora-Tamarit M.A."/>
            <person name="Marcet-Houben M."/>
            <person name="Nosek J."/>
            <person name="Gabaldon T."/>
        </authorList>
    </citation>
    <scope>NUCLEOTIDE SEQUENCE</scope>
    <source>
        <strain evidence="1">CBS6075</strain>
    </source>
</reference>
<protein>
    <submittedName>
        <fullName evidence="1">Uncharacterized protein</fullName>
    </submittedName>
</protein>
<accession>A0A9P8PH44</accession>
<organism evidence="1 2">
    <name type="scientific">Ogataea philodendri</name>
    <dbReference type="NCBI Taxonomy" id="1378263"/>
    <lineage>
        <taxon>Eukaryota</taxon>
        <taxon>Fungi</taxon>
        <taxon>Dikarya</taxon>
        <taxon>Ascomycota</taxon>
        <taxon>Saccharomycotina</taxon>
        <taxon>Pichiomycetes</taxon>
        <taxon>Pichiales</taxon>
        <taxon>Pichiaceae</taxon>
        <taxon>Ogataea</taxon>
    </lineage>
</organism>
<name>A0A9P8PH44_9ASCO</name>
<dbReference type="GeneID" id="70232030"/>
<dbReference type="RefSeq" id="XP_046064991.1">
    <property type="nucleotide sequence ID" value="XM_046207680.1"/>
</dbReference>
<dbReference type="Proteomes" id="UP000769157">
    <property type="component" value="Unassembled WGS sequence"/>
</dbReference>
<evidence type="ECO:0000313" key="2">
    <source>
        <dbReference type="Proteomes" id="UP000769157"/>
    </source>
</evidence>
<reference evidence="1" key="2">
    <citation type="submission" date="2021-01" db="EMBL/GenBank/DDBJ databases">
        <authorList>
            <person name="Schikora-Tamarit M.A."/>
        </authorList>
    </citation>
    <scope>NUCLEOTIDE SEQUENCE</scope>
    <source>
        <strain evidence="1">CBS6075</strain>
    </source>
</reference>
<proteinExistence type="predicted"/>
<comment type="caution">
    <text evidence="1">The sequence shown here is derived from an EMBL/GenBank/DDBJ whole genome shotgun (WGS) entry which is preliminary data.</text>
</comment>
<keyword evidence="2" id="KW-1185">Reference proteome</keyword>
<dbReference type="EMBL" id="JAEUBE010000042">
    <property type="protein sequence ID" value="KAH3671876.1"/>
    <property type="molecule type" value="Genomic_DNA"/>
</dbReference>
<sequence>MEQKMKIITKIPFPGLAKVEAGWPVATMFIRFNSRSTHPSREMIWKRVDKELDIPSKLRVGFEYDLGDTMSHLNTVLVYSMVHSALVDSPSVQTASLPTKRCSPQIENGSRTLMEIKTAASILRAPEMTA</sequence>